<organism evidence="1 2">
    <name type="scientific">Scytonema hofmannii FACHB-248</name>
    <dbReference type="NCBI Taxonomy" id="1842502"/>
    <lineage>
        <taxon>Bacteria</taxon>
        <taxon>Bacillati</taxon>
        <taxon>Cyanobacteriota</taxon>
        <taxon>Cyanophyceae</taxon>
        <taxon>Nostocales</taxon>
        <taxon>Scytonemataceae</taxon>
        <taxon>Scytonema</taxon>
    </lineage>
</organism>
<comment type="caution">
    <text evidence="1">The sequence shown here is derived from an EMBL/GenBank/DDBJ whole genome shotgun (WGS) entry which is preliminary data.</text>
</comment>
<keyword evidence="2" id="KW-1185">Reference proteome</keyword>
<dbReference type="RefSeq" id="WP_029631153.1">
    <property type="nucleotide sequence ID" value="NZ_JACJTA010000008.1"/>
</dbReference>
<evidence type="ECO:0000313" key="1">
    <source>
        <dbReference type="EMBL" id="MBD2604120.1"/>
    </source>
</evidence>
<proteinExistence type="predicted"/>
<accession>A0ABR8GLT9</accession>
<evidence type="ECO:0000313" key="2">
    <source>
        <dbReference type="Proteomes" id="UP000660380"/>
    </source>
</evidence>
<name>A0ABR8GLT9_9CYAN</name>
<dbReference type="Proteomes" id="UP000660380">
    <property type="component" value="Unassembled WGS sequence"/>
</dbReference>
<protein>
    <submittedName>
        <fullName evidence="1">Uncharacterized protein</fullName>
    </submittedName>
</protein>
<reference evidence="1 2" key="1">
    <citation type="journal article" date="2020" name="ISME J.">
        <title>Comparative genomics reveals insights into cyanobacterial evolution and habitat adaptation.</title>
        <authorList>
            <person name="Chen M.Y."/>
            <person name="Teng W.K."/>
            <person name="Zhao L."/>
            <person name="Hu C.X."/>
            <person name="Zhou Y.K."/>
            <person name="Han B.P."/>
            <person name="Song L.R."/>
            <person name="Shu W.S."/>
        </authorList>
    </citation>
    <scope>NUCLEOTIDE SEQUENCE [LARGE SCALE GENOMIC DNA]</scope>
    <source>
        <strain evidence="1 2">FACHB-248</strain>
    </source>
</reference>
<sequence length="68" mass="7379">MSVNKIFRAATIIAIVFIGSFSLPQEAQCGVVRDDGSICQRLAGGEKDCKELGGTWDSKKNCCEIQKI</sequence>
<dbReference type="EMBL" id="JACJTA010000008">
    <property type="protein sequence ID" value="MBD2604120.1"/>
    <property type="molecule type" value="Genomic_DNA"/>
</dbReference>
<gene>
    <name evidence="1" type="ORF">H6G81_06170</name>
</gene>